<dbReference type="InterPro" id="IPR046342">
    <property type="entry name" value="CBS_dom_sf"/>
</dbReference>
<dbReference type="SMART" id="SM00116">
    <property type="entry name" value="CBS"/>
    <property type="match status" value="4"/>
</dbReference>
<protein>
    <submittedName>
        <fullName evidence="4">Putative signal transduction protein with CBS domains</fullName>
    </submittedName>
</protein>
<evidence type="ECO:0000313" key="4">
    <source>
        <dbReference type="EMBL" id="AFU58956.1"/>
    </source>
</evidence>
<evidence type="ECO:0000259" key="3">
    <source>
        <dbReference type="PROSITE" id="PS51371"/>
    </source>
</evidence>
<gene>
    <name evidence="4" type="ordered locus">Ngar_c20240</name>
</gene>
<accession>K0IC72</accession>
<evidence type="ECO:0000256" key="2">
    <source>
        <dbReference type="PROSITE-ProRule" id="PRU00703"/>
    </source>
</evidence>
<feature type="domain" description="CBS" evidence="3">
    <location>
        <begin position="80"/>
        <end position="142"/>
    </location>
</feature>
<keyword evidence="5" id="KW-1185">Reference proteome</keyword>
<dbReference type="Pfam" id="PF00571">
    <property type="entry name" value="CBS"/>
    <property type="match status" value="4"/>
</dbReference>
<organism evidence="4 5">
    <name type="scientific">Nitrososphaera gargensis (strain Ga9.2)</name>
    <dbReference type="NCBI Taxonomy" id="1237085"/>
    <lineage>
        <taxon>Archaea</taxon>
        <taxon>Nitrososphaerota</taxon>
        <taxon>Nitrososphaeria</taxon>
        <taxon>Nitrososphaerales</taxon>
        <taxon>Nitrososphaeraceae</taxon>
        <taxon>Nitrososphaera</taxon>
    </lineage>
</organism>
<feature type="domain" description="CBS" evidence="3">
    <location>
        <begin position="147"/>
        <end position="202"/>
    </location>
</feature>
<dbReference type="InParanoid" id="K0IC72"/>
<dbReference type="PANTHER" id="PTHR43080:SF2">
    <property type="entry name" value="CBS DOMAIN-CONTAINING PROTEIN"/>
    <property type="match status" value="1"/>
</dbReference>
<dbReference type="BioCyc" id="CNIT1237085:G1324-2022-MONOMER"/>
<dbReference type="KEGG" id="nga:Ngar_c20240"/>
<name>K0IC72_NITGG</name>
<dbReference type="GeneID" id="13795887"/>
<keyword evidence="1 2" id="KW-0129">CBS domain</keyword>
<dbReference type="PROSITE" id="PS51371">
    <property type="entry name" value="CBS"/>
    <property type="match status" value="4"/>
</dbReference>
<dbReference type="OrthoDB" id="11515at2157"/>
<feature type="domain" description="CBS" evidence="3">
    <location>
        <begin position="16"/>
        <end position="71"/>
    </location>
</feature>
<sequence>MKQQAEERQLKVGDFMSSPVVTVRPNTNFVDAVQVMILKGIGNLVVVEGERVDGIITERELLQHLVLNKTVTNKQVRYVLTQKFTKINRETSILEAAKTMISKKARLLVFEKERRTGADQLVGIITASDIVRAFLQTDRNPSIESAMTNRIFTIKPDNTILAAAKMMLKKGIGSVVVTTNGSPYAIFTERDLLRVLGQRIDIEERVGAYCTYPVVTAKLGIGAKDAAKIMFSRKIKRLPLTKGDEIVAMVTARDLVEAFQRGR</sequence>
<dbReference type="SUPFAM" id="SSF54631">
    <property type="entry name" value="CBS-domain pair"/>
    <property type="match status" value="2"/>
</dbReference>
<dbReference type="InterPro" id="IPR051257">
    <property type="entry name" value="Diverse_CBS-Domain"/>
</dbReference>
<dbReference type="Gene3D" id="3.10.580.10">
    <property type="entry name" value="CBS-domain"/>
    <property type="match status" value="2"/>
</dbReference>
<dbReference type="PANTHER" id="PTHR43080">
    <property type="entry name" value="CBS DOMAIN-CONTAINING PROTEIN CBSX3, MITOCHONDRIAL"/>
    <property type="match status" value="1"/>
</dbReference>
<reference evidence="4 5" key="1">
    <citation type="journal article" date="2012" name="Environ. Microbiol.">
        <title>The genome of the ammonia-oxidizing Candidatus Nitrososphaera gargensis: insights into metabolic versatility and environmental adaptations.</title>
        <authorList>
            <person name="Spang A."/>
            <person name="Poehlein A."/>
            <person name="Offre P."/>
            <person name="Zumbragel S."/>
            <person name="Haider S."/>
            <person name="Rychlik N."/>
            <person name="Nowka B."/>
            <person name="Schmeisser C."/>
            <person name="Lebedeva E.V."/>
            <person name="Rattei T."/>
            <person name="Bohm C."/>
            <person name="Schmid M."/>
            <person name="Galushko A."/>
            <person name="Hatzenpichler R."/>
            <person name="Weinmaier T."/>
            <person name="Daniel R."/>
            <person name="Schleper C."/>
            <person name="Spieck E."/>
            <person name="Streit W."/>
            <person name="Wagner M."/>
        </authorList>
    </citation>
    <scope>NUCLEOTIDE SEQUENCE [LARGE SCALE GENOMIC DNA]</scope>
    <source>
        <strain evidence="5">Ga9.2</strain>
    </source>
</reference>
<evidence type="ECO:0000313" key="5">
    <source>
        <dbReference type="Proteomes" id="UP000008037"/>
    </source>
</evidence>
<dbReference type="Proteomes" id="UP000008037">
    <property type="component" value="Chromosome"/>
</dbReference>
<dbReference type="RefSeq" id="WP_015019491.1">
    <property type="nucleotide sequence ID" value="NC_018719.1"/>
</dbReference>
<dbReference type="AlphaFoldDB" id="K0IC72"/>
<feature type="domain" description="CBS" evidence="3">
    <location>
        <begin position="210"/>
        <end position="263"/>
    </location>
</feature>
<dbReference type="InterPro" id="IPR000644">
    <property type="entry name" value="CBS_dom"/>
</dbReference>
<evidence type="ECO:0000256" key="1">
    <source>
        <dbReference type="ARBA" id="ARBA00023122"/>
    </source>
</evidence>
<dbReference type="STRING" id="1237085.Ngar_c20240"/>
<dbReference type="FunCoup" id="K0IC72">
    <property type="interactions" value="41"/>
</dbReference>
<dbReference type="HOGENOM" id="CLU_092291_0_0_2"/>
<dbReference type="EMBL" id="CP002408">
    <property type="protein sequence ID" value="AFU58956.1"/>
    <property type="molecule type" value="Genomic_DNA"/>
</dbReference>
<proteinExistence type="predicted"/>